<dbReference type="PRINTS" id="PR00258">
    <property type="entry name" value="SPERACTRCPTR"/>
</dbReference>
<dbReference type="PANTHER" id="PTHR48071">
    <property type="entry name" value="SRCR DOMAIN-CONTAINING PROTEIN"/>
    <property type="match status" value="1"/>
</dbReference>
<dbReference type="InterPro" id="IPR036772">
    <property type="entry name" value="SRCR-like_dom_sf"/>
</dbReference>
<dbReference type="Gene3D" id="3.10.250.10">
    <property type="entry name" value="SRCR-like domain"/>
    <property type="match status" value="1"/>
</dbReference>
<dbReference type="GO" id="GO:0016020">
    <property type="term" value="C:membrane"/>
    <property type="evidence" value="ECO:0007669"/>
    <property type="project" value="InterPro"/>
</dbReference>
<keyword evidence="5" id="KW-1185">Reference proteome</keyword>
<dbReference type="AlphaFoldDB" id="A0A9D4M6V2"/>
<protein>
    <recommendedName>
        <fullName evidence="3">SRCR domain-containing protein</fullName>
    </recommendedName>
</protein>
<evidence type="ECO:0000313" key="5">
    <source>
        <dbReference type="Proteomes" id="UP000828390"/>
    </source>
</evidence>
<name>A0A9D4M6V2_DREPO</name>
<reference evidence="4" key="1">
    <citation type="journal article" date="2019" name="bioRxiv">
        <title>The Genome of the Zebra Mussel, Dreissena polymorpha: A Resource for Invasive Species Research.</title>
        <authorList>
            <person name="McCartney M.A."/>
            <person name="Auch B."/>
            <person name="Kono T."/>
            <person name="Mallez S."/>
            <person name="Zhang Y."/>
            <person name="Obille A."/>
            <person name="Becker A."/>
            <person name="Abrahante J.E."/>
            <person name="Garbe J."/>
            <person name="Badalamenti J.P."/>
            <person name="Herman A."/>
            <person name="Mangelson H."/>
            <person name="Liachko I."/>
            <person name="Sullivan S."/>
            <person name="Sone E.D."/>
            <person name="Koren S."/>
            <person name="Silverstein K.A.T."/>
            <person name="Beckman K.B."/>
            <person name="Gohl D.M."/>
        </authorList>
    </citation>
    <scope>NUCLEOTIDE SEQUENCE</scope>
    <source>
        <strain evidence="4">Duluth1</strain>
        <tissue evidence="4">Whole animal</tissue>
    </source>
</reference>
<comment type="caution">
    <text evidence="2">Lacks conserved residue(s) required for the propagation of feature annotation.</text>
</comment>
<accession>A0A9D4M6V2</accession>
<evidence type="ECO:0000313" key="4">
    <source>
        <dbReference type="EMBL" id="KAH3870889.1"/>
    </source>
</evidence>
<keyword evidence="1" id="KW-1015">Disulfide bond</keyword>
<organism evidence="4 5">
    <name type="scientific">Dreissena polymorpha</name>
    <name type="common">Zebra mussel</name>
    <name type="synonym">Mytilus polymorpha</name>
    <dbReference type="NCBI Taxonomy" id="45954"/>
    <lineage>
        <taxon>Eukaryota</taxon>
        <taxon>Metazoa</taxon>
        <taxon>Spiralia</taxon>
        <taxon>Lophotrochozoa</taxon>
        <taxon>Mollusca</taxon>
        <taxon>Bivalvia</taxon>
        <taxon>Autobranchia</taxon>
        <taxon>Heteroconchia</taxon>
        <taxon>Euheterodonta</taxon>
        <taxon>Imparidentia</taxon>
        <taxon>Neoheterodontei</taxon>
        <taxon>Myida</taxon>
        <taxon>Dreissenoidea</taxon>
        <taxon>Dreissenidae</taxon>
        <taxon>Dreissena</taxon>
    </lineage>
</organism>
<reference evidence="4" key="2">
    <citation type="submission" date="2020-11" db="EMBL/GenBank/DDBJ databases">
        <authorList>
            <person name="McCartney M.A."/>
            <person name="Auch B."/>
            <person name="Kono T."/>
            <person name="Mallez S."/>
            <person name="Becker A."/>
            <person name="Gohl D.M."/>
            <person name="Silverstein K.A.T."/>
            <person name="Koren S."/>
            <person name="Bechman K.B."/>
            <person name="Herman A."/>
            <person name="Abrahante J.E."/>
            <person name="Garbe J."/>
        </authorList>
    </citation>
    <scope>NUCLEOTIDE SEQUENCE</scope>
    <source>
        <strain evidence="4">Duluth1</strain>
        <tissue evidence="4">Whole animal</tissue>
    </source>
</reference>
<proteinExistence type="predicted"/>
<dbReference type="EMBL" id="JAIWYP010000002">
    <property type="protein sequence ID" value="KAH3870889.1"/>
    <property type="molecule type" value="Genomic_DNA"/>
</dbReference>
<dbReference type="Proteomes" id="UP000828390">
    <property type="component" value="Unassembled WGS sequence"/>
</dbReference>
<comment type="caution">
    <text evidence="4">The sequence shown here is derived from an EMBL/GenBank/DDBJ whole genome shotgun (WGS) entry which is preliminary data.</text>
</comment>
<dbReference type="PROSITE" id="PS00420">
    <property type="entry name" value="SRCR_1"/>
    <property type="match status" value="1"/>
</dbReference>
<feature type="domain" description="SRCR" evidence="3">
    <location>
        <begin position="47"/>
        <end position="89"/>
    </location>
</feature>
<evidence type="ECO:0000259" key="3">
    <source>
        <dbReference type="PROSITE" id="PS50287"/>
    </source>
</evidence>
<dbReference type="PROSITE" id="PS50287">
    <property type="entry name" value="SRCR_2"/>
    <property type="match status" value="1"/>
</dbReference>
<dbReference type="SUPFAM" id="SSF56487">
    <property type="entry name" value="SRCR-like"/>
    <property type="match status" value="1"/>
</dbReference>
<gene>
    <name evidence="4" type="ORF">DPMN_034080</name>
</gene>
<evidence type="ECO:0000256" key="1">
    <source>
        <dbReference type="ARBA" id="ARBA00023157"/>
    </source>
</evidence>
<dbReference type="PANTHER" id="PTHR48071:SF28">
    <property type="entry name" value="SRCR DOMAIN-CONTAINING PROTEIN"/>
    <property type="match status" value="1"/>
</dbReference>
<dbReference type="InterPro" id="IPR001190">
    <property type="entry name" value="SRCR"/>
</dbReference>
<sequence length="99" mass="11250">MGGKTPYSGRYGEQSVMMSRLQDARIHGHGDVLRWRDISDCKSDTWGSHMNGSSERSGRVEVLHQGRWGTICADEFTNREAAVVCRKAGIRLWFDLIKH</sequence>
<evidence type="ECO:0000256" key="2">
    <source>
        <dbReference type="PROSITE-ProRule" id="PRU00196"/>
    </source>
</evidence>
<dbReference type="Pfam" id="PF00530">
    <property type="entry name" value="SRCR"/>
    <property type="match status" value="1"/>
</dbReference>